<feature type="domain" description="Bacterial Ig" evidence="2">
    <location>
        <begin position="230"/>
        <end position="306"/>
    </location>
</feature>
<evidence type="ECO:0000256" key="1">
    <source>
        <dbReference type="SAM" id="SignalP"/>
    </source>
</evidence>
<proteinExistence type="predicted"/>
<dbReference type="Pfam" id="PF17936">
    <property type="entry name" value="Big_6"/>
    <property type="match status" value="1"/>
</dbReference>
<feature type="signal peptide" evidence="1">
    <location>
        <begin position="1"/>
        <end position="26"/>
    </location>
</feature>
<dbReference type="RefSeq" id="WP_312025229.1">
    <property type="nucleotide sequence ID" value="NZ_JAARYH010000016.1"/>
</dbReference>
<dbReference type="Gene3D" id="2.60.40.10">
    <property type="entry name" value="Immunoglobulins"/>
    <property type="match status" value="1"/>
</dbReference>
<feature type="chain" id="PRO_5039476520" description="Bacterial Ig domain-containing protein" evidence="1">
    <location>
        <begin position="27"/>
        <end position="306"/>
    </location>
</feature>
<dbReference type="InterPro" id="IPR041498">
    <property type="entry name" value="Big_6"/>
</dbReference>
<name>A0A7X0Z2X2_9LIST</name>
<reference evidence="3 4" key="1">
    <citation type="submission" date="2020-03" db="EMBL/GenBank/DDBJ databases">
        <title>Soil Listeria distribution.</title>
        <authorList>
            <person name="Liao J."/>
            <person name="Wiedmann M."/>
        </authorList>
    </citation>
    <scope>NUCLEOTIDE SEQUENCE [LARGE SCALE GENOMIC DNA]</scope>
    <source>
        <strain evidence="3 4">FSL L7-0245</strain>
    </source>
</reference>
<organism evidence="3 4">
    <name type="scientific">Listeria booriae</name>
    <dbReference type="NCBI Taxonomy" id="1552123"/>
    <lineage>
        <taxon>Bacteria</taxon>
        <taxon>Bacillati</taxon>
        <taxon>Bacillota</taxon>
        <taxon>Bacilli</taxon>
        <taxon>Bacillales</taxon>
        <taxon>Listeriaceae</taxon>
        <taxon>Listeria</taxon>
    </lineage>
</organism>
<evidence type="ECO:0000259" key="2">
    <source>
        <dbReference type="Pfam" id="PF17936"/>
    </source>
</evidence>
<dbReference type="Gene3D" id="2.60.120.260">
    <property type="entry name" value="Galactose-binding domain-like"/>
    <property type="match status" value="1"/>
</dbReference>
<comment type="caution">
    <text evidence="3">The sequence shown here is derived from an EMBL/GenBank/DDBJ whole genome shotgun (WGS) entry which is preliminary data.</text>
</comment>
<evidence type="ECO:0000313" key="4">
    <source>
        <dbReference type="Proteomes" id="UP000519573"/>
    </source>
</evidence>
<evidence type="ECO:0000313" key="3">
    <source>
        <dbReference type="EMBL" id="MBC2168250.1"/>
    </source>
</evidence>
<accession>A0A7X0Z2X2</accession>
<dbReference type="InterPro" id="IPR013783">
    <property type="entry name" value="Ig-like_fold"/>
</dbReference>
<dbReference type="Proteomes" id="UP000519573">
    <property type="component" value="Unassembled WGS sequence"/>
</dbReference>
<gene>
    <name evidence="3" type="ORF">HCB26_16870</name>
</gene>
<sequence>MTKSKMKKIVSSALVANLMLGSVITALPTQGAAVENAATGNSAEKRLVSNLKATEPILKNGSFAVDTGVPKLTGWSFGVMKNGTTQYNIPLTVGNGGWYRIGDDKFNIKPAVGGIDVYSMTVQDNLIYQVIKTKPGETYTFSYNARLNGTGGSVNLLYSGINVIDNKSNASIVSKPHQGVSGNTSYTNVYTSTFIATGEETRVEIVNAVTNDYQSLFVSNAQVTSTDTTAPAKPVIAAMTDRTATISGTAEAYSTVKLYANGSYITEVRVGSNGQYSTAAGPYVAGTKISATATDTAGNISDASEI</sequence>
<dbReference type="EMBL" id="JAARYH010000016">
    <property type="protein sequence ID" value="MBC2168250.1"/>
    <property type="molecule type" value="Genomic_DNA"/>
</dbReference>
<protein>
    <recommendedName>
        <fullName evidence="2">Bacterial Ig domain-containing protein</fullName>
    </recommendedName>
</protein>
<keyword evidence="1" id="KW-0732">Signal</keyword>
<feature type="non-terminal residue" evidence="3">
    <location>
        <position position="306"/>
    </location>
</feature>
<dbReference type="AlphaFoldDB" id="A0A7X0Z2X2"/>